<comment type="caution">
    <text evidence="2">The sequence shown here is derived from an EMBL/GenBank/DDBJ whole genome shotgun (WGS) entry which is preliminary data.</text>
</comment>
<organism evidence="2 3">
    <name type="scientific">Novosphingobium panipatense</name>
    <dbReference type="NCBI Taxonomy" id="428991"/>
    <lineage>
        <taxon>Bacteria</taxon>
        <taxon>Pseudomonadati</taxon>
        <taxon>Pseudomonadota</taxon>
        <taxon>Alphaproteobacteria</taxon>
        <taxon>Sphingomonadales</taxon>
        <taxon>Sphingomonadaceae</taxon>
        <taxon>Novosphingobium</taxon>
    </lineage>
</organism>
<evidence type="ECO:0000256" key="1">
    <source>
        <dbReference type="SAM" id="MobiDB-lite"/>
    </source>
</evidence>
<accession>A0ABY1QXW9</accession>
<sequence length="105" mass="12137">MSIETVKRSHRDIRPARQSAPAIERARLVRRDEDGRPRADRLPPRLLRDAAREAGLFQRSVLGHLDHEAWVNRVRADGQRLADLLWEMGFSPSAERFDTVTKIRS</sequence>
<keyword evidence="3" id="KW-1185">Reference proteome</keyword>
<proteinExistence type="predicted"/>
<evidence type="ECO:0000313" key="3">
    <source>
        <dbReference type="Proteomes" id="UP001157910"/>
    </source>
</evidence>
<gene>
    <name evidence="2" type="ORF">SAMN06296065_12031</name>
</gene>
<protein>
    <submittedName>
        <fullName evidence="2">Uncharacterized protein</fullName>
    </submittedName>
</protein>
<evidence type="ECO:0000313" key="2">
    <source>
        <dbReference type="EMBL" id="SMP81912.1"/>
    </source>
</evidence>
<feature type="region of interest" description="Disordered" evidence="1">
    <location>
        <begin position="1"/>
        <end position="43"/>
    </location>
</feature>
<reference evidence="2 3" key="1">
    <citation type="submission" date="2017-05" db="EMBL/GenBank/DDBJ databases">
        <authorList>
            <person name="Varghese N."/>
            <person name="Submissions S."/>
        </authorList>
    </citation>
    <scope>NUCLEOTIDE SEQUENCE [LARGE SCALE GENOMIC DNA]</scope>
    <source>
        <strain evidence="2 3">SM16</strain>
    </source>
</reference>
<dbReference type="EMBL" id="FXUI01000020">
    <property type="protein sequence ID" value="SMP81912.1"/>
    <property type="molecule type" value="Genomic_DNA"/>
</dbReference>
<dbReference type="RefSeq" id="WP_103728750.1">
    <property type="nucleotide sequence ID" value="NZ_FXUI01000020.1"/>
</dbReference>
<name>A0ABY1QXW9_9SPHN</name>
<feature type="compositionally biased region" description="Basic and acidic residues" evidence="1">
    <location>
        <begin position="24"/>
        <end position="43"/>
    </location>
</feature>
<dbReference type="Proteomes" id="UP001157910">
    <property type="component" value="Unassembled WGS sequence"/>
</dbReference>